<dbReference type="SUPFAM" id="SSF48371">
    <property type="entry name" value="ARM repeat"/>
    <property type="match status" value="1"/>
</dbReference>
<proteinExistence type="inferred from homology"/>
<evidence type="ECO:0000256" key="9">
    <source>
        <dbReference type="ARBA" id="ARBA00023212"/>
    </source>
</evidence>
<evidence type="ECO:0000256" key="8">
    <source>
        <dbReference type="ARBA" id="ARBA00023175"/>
    </source>
</evidence>
<name>A0ABQ8C4V2_BRANA</name>
<evidence type="ECO:0000256" key="4">
    <source>
        <dbReference type="ARBA" id="ARBA00022701"/>
    </source>
</evidence>
<dbReference type="InterPro" id="IPR011989">
    <property type="entry name" value="ARM-like"/>
</dbReference>
<comment type="caution">
    <text evidence="15">The sequence shown here is derived from an EMBL/GenBank/DDBJ whole genome shotgun (WGS) entry which is preliminary data.</text>
</comment>
<keyword evidence="4" id="KW-0493">Microtubule</keyword>
<feature type="binding site" evidence="11">
    <location>
        <begin position="221"/>
        <end position="228"/>
    </location>
    <ligand>
        <name>ATP</name>
        <dbReference type="ChEBI" id="CHEBI:30616"/>
    </ligand>
</feature>
<dbReference type="PROSITE" id="PS00411">
    <property type="entry name" value="KINESIN_MOTOR_1"/>
    <property type="match status" value="1"/>
</dbReference>
<comment type="similarity">
    <text evidence="2">Belongs to the TRAFAC class myosin-kinesin ATPase superfamily. Kinesin family. Ungrouped subfamily.</text>
</comment>
<evidence type="ECO:0000256" key="12">
    <source>
        <dbReference type="SAM" id="Coils"/>
    </source>
</evidence>
<feature type="region of interest" description="Disordered" evidence="13">
    <location>
        <begin position="1"/>
        <end position="89"/>
    </location>
</feature>
<evidence type="ECO:0000256" key="13">
    <source>
        <dbReference type="SAM" id="MobiDB-lite"/>
    </source>
</evidence>
<evidence type="ECO:0000256" key="10">
    <source>
        <dbReference type="PROSITE-ProRule" id="PRU00259"/>
    </source>
</evidence>
<dbReference type="Proteomes" id="UP000824890">
    <property type="component" value="Unassembled WGS sequence"/>
</dbReference>
<keyword evidence="16" id="KW-1185">Reference proteome</keyword>
<evidence type="ECO:0000256" key="1">
    <source>
        <dbReference type="ARBA" id="ARBA00004245"/>
    </source>
</evidence>
<keyword evidence="9" id="KW-0206">Cytoskeleton</keyword>
<comment type="subcellular location">
    <subcellularLocation>
        <location evidence="1">Cytoplasm</location>
        <location evidence="1">Cytoskeleton</location>
    </subcellularLocation>
</comment>
<gene>
    <name evidence="15" type="ORF">HID58_035427</name>
</gene>
<keyword evidence="3" id="KW-0963">Cytoplasm</keyword>
<evidence type="ECO:0000256" key="5">
    <source>
        <dbReference type="ARBA" id="ARBA00022737"/>
    </source>
</evidence>
<keyword evidence="6 11" id="KW-0547">Nucleotide-binding</keyword>
<feature type="compositionally biased region" description="Basic and acidic residues" evidence="13">
    <location>
        <begin position="775"/>
        <end position="801"/>
    </location>
</feature>
<feature type="region of interest" description="Disordered" evidence="13">
    <location>
        <begin position="775"/>
        <end position="824"/>
    </location>
</feature>
<dbReference type="SUPFAM" id="SSF52540">
    <property type="entry name" value="P-loop containing nucleoside triphosphate hydrolases"/>
    <property type="match status" value="1"/>
</dbReference>
<evidence type="ECO:0000256" key="2">
    <source>
        <dbReference type="ARBA" id="ARBA00010103"/>
    </source>
</evidence>
<dbReference type="Pfam" id="PF00514">
    <property type="entry name" value="Arm"/>
    <property type="match status" value="1"/>
</dbReference>
<dbReference type="InterPro" id="IPR001752">
    <property type="entry name" value="Kinesin_motor_dom"/>
</dbReference>
<dbReference type="CDD" id="cd00106">
    <property type="entry name" value="KISc"/>
    <property type="match status" value="1"/>
</dbReference>
<feature type="compositionally biased region" description="Polar residues" evidence="13">
    <location>
        <begin position="44"/>
        <end position="53"/>
    </location>
</feature>
<evidence type="ECO:0000256" key="11">
    <source>
        <dbReference type="PROSITE-ProRule" id="PRU00283"/>
    </source>
</evidence>
<evidence type="ECO:0000256" key="3">
    <source>
        <dbReference type="ARBA" id="ARBA00022490"/>
    </source>
</evidence>
<dbReference type="PROSITE" id="PS50067">
    <property type="entry name" value="KINESIN_MOTOR_2"/>
    <property type="match status" value="1"/>
</dbReference>
<sequence length="1112" mass="124369">MTSSSNSSSAVRSSAKHAAERIQQHLPPSNPASLSSSSLNLPSKTSIAASINHHSPRPKDRPSSTASSVSAASPSTRRSGTPVHRSQSKDFDDDNGLLVMIVDFDFEFKLIGHMVNWNFDIEFEFQIVIFSTDPGRVRVSVRVRPRNGEELKSDADFADLVELQPEIKRLKLRKNNWNSESYRFDEVFTDTASQKRVYEGVAKPVVEGVLSGYNGTIMAYGQTGTGKTYTVGKIGKDDAAERGIMVRALEDILASASSASSVSVEISYLQLYMETIQDLLAPEKSNISINEDGKTGEVSVPGATVVNIQDLDHFFQVLQVGETNRHAANTKMNTESSRSHAILTVYVRRAMNEKAETGTKSPKPESLGDKGIPRVRKSKLLIVDLAGSERINKSGTDGHLIEEAKFINLSLTSLGKCINALAEGSSHIPTRDSKLTRLLRDSFGGSARTSLIITIGPSARYHAETTSTIMFGQRAMKIVNMVKLKEEFDYESLCRKLETQVDHLTAEVERQTKLRNSEKLELEKRLRECENTFAEAEKNAARSKFLEKENARLELRMKELLKDLEMQKDQCDLMRDKATQLEMNLKNTKQQQLESSAYKEKLADASKVYETKIAVLVQRVEDEQARSTNAEHQLNEMKNILSNQQKSIHDQEMGNYQYQRELAEATYTYESKIAELQKKLEDEHARSNSAEEQLRQMKSIISDRQVLSQENEKTNELKKKLEELSQMYESTVDELQTVKLDYDDLLHQKEKLGEEVRDMKERLLLEEKQRKQMESELSKLKKNLRESETVVEDKRVKEDLPKGPSESGALPGSQRSHGLKKSLSGQRATMARLCEEGMILSLGVQKILHLIKSEDLEVQIQAVKVVANLAAEESNQVKIVEEGGVEALLTLVQSSQNSTILRVASGAIANLAMNEKSQDLIMNKGGAQLLAKMVTKTDDPQTLRMVAGALANLCGNAFCWDDKYVFNSYMLLSIAQTEKFLKLLKEEEGIKGLLTMAQSGNIDIIAQVARGMANFAKCETREIMQGRRKGRSLLLEEGALEWLTSNSHIESASTQRHIELALCHLAQNEANAIDFKRTGSVTEIVRISVESSRDDIRSLAKKILRSNPHFSN</sequence>
<keyword evidence="8 11" id="KW-0505">Motor protein</keyword>
<dbReference type="Pfam" id="PF00225">
    <property type="entry name" value="Kinesin"/>
    <property type="match status" value="1"/>
</dbReference>
<dbReference type="InterPro" id="IPR000225">
    <property type="entry name" value="Armadillo"/>
</dbReference>
<evidence type="ECO:0000313" key="16">
    <source>
        <dbReference type="Proteomes" id="UP000824890"/>
    </source>
</evidence>
<dbReference type="InterPro" id="IPR016024">
    <property type="entry name" value="ARM-type_fold"/>
</dbReference>
<evidence type="ECO:0000256" key="6">
    <source>
        <dbReference type="ARBA" id="ARBA00022741"/>
    </source>
</evidence>
<dbReference type="PRINTS" id="PR00380">
    <property type="entry name" value="KINESINHEAVY"/>
</dbReference>
<feature type="domain" description="Kinesin motor" evidence="14">
    <location>
        <begin position="136"/>
        <end position="478"/>
    </location>
</feature>
<dbReference type="InterPro" id="IPR027417">
    <property type="entry name" value="P-loop_NTPase"/>
</dbReference>
<dbReference type="PANTHER" id="PTHR47970:SF6">
    <property type="entry name" value="KINESIN-LIKE PROTEIN KIN-UC ISOFORM X1"/>
    <property type="match status" value="1"/>
</dbReference>
<protein>
    <recommendedName>
        <fullName evidence="14">Kinesin motor domain-containing protein</fullName>
    </recommendedName>
</protein>
<dbReference type="Gene3D" id="3.40.850.10">
    <property type="entry name" value="Kinesin motor domain"/>
    <property type="match status" value="1"/>
</dbReference>
<evidence type="ECO:0000259" key="14">
    <source>
        <dbReference type="PROSITE" id="PS50067"/>
    </source>
</evidence>
<dbReference type="InterPro" id="IPR019821">
    <property type="entry name" value="Kinesin_motor_CS"/>
</dbReference>
<dbReference type="PROSITE" id="PS50176">
    <property type="entry name" value="ARM_REPEAT"/>
    <property type="match status" value="2"/>
</dbReference>
<dbReference type="Gene3D" id="1.25.10.10">
    <property type="entry name" value="Leucine-rich Repeat Variant"/>
    <property type="match status" value="2"/>
</dbReference>
<evidence type="ECO:0000256" key="7">
    <source>
        <dbReference type="ARBA" id="ARBA00022840"/>
    </source>
</evidence>
<keyword evidence="5" id="KW-0677">Repeat</keyword>
<dbReference type="InterPro" id="IPR036961">
    <property type="entry name" value="Kinesin_motor_dom_sf"/>
</dbReference>
<keyword evidence="7 11" id="KW-0067">ATP-binding</keyword>
<dbReference type="PANTHER" id="PTHR47970">
    <property type="entry name" value="KINESIN-LIKE PROTEIN KIF11"/>
    <property type="match status" value="1"/>
</dbReference>
<keyword evidence="12" id="KW-0175">Coiled coil</keyword>
<reference evidence="15 16" key="1">
    <citation type="submission" date="2021-05" db="EMBL/GenBank/DDBJ databases">
        <title>Genome Assembly of Synthetic Allotetraploid Brassica napus Reveals Homoeologous Exchanges between Subgenomes.</title>
        <authorList>
            <person name="Davis J.T."/>
        </authorList>
    </citation>
    <scope>NUCLEOTIDE SEQUENCE [LARGE SCALE GENOMIC DNA]</scope>
    <source>
        <strain evidence="16">cv. Da-Ae</strain>
        <tissue evidence="15">Seedling</tissue>
    </source>
</reference>
<feature type="compositionally biased region" description="Low complexity" evidence="13">
    <location>
        <begin position="63"/>
        <end position="79"/>
    </location>
</feature>
<evidence type="ECO:0000313" key="15">
    <source>
        <dbReference type="EMBL" id="KAH0912106.1"/>
    </source>
</evidence>
<dbReference type="SMART" id="SM00185">
    <property type="entry name" value="ARM"/>
    <property type="match status" value="3"/>
</dbReference>
<feature type="coiled-coil region" evidence="12">
    <location>
        <begin position="494"/>
        <end position="591"/>
    </location>
</feature>
<organism evidence="15 16">
    <name type="scientific">Brassica napus</name>
    <name type="common">Rape</name>
    <dbReference type="NCBI Taxonomy" id="3708"/>
    <lineage>
        <taxon>Eukaryota</taxon>
        <taxon>Viridiplantae</taxon>
        <taxon>Streptophyta</taxon>
        <taxon>Embryophyta</taxon>
        <taxon>Tracheophyta</taxon>
        <taxon>Spermatophyta</taxon>
        <taxon>Magnoliopsida</taxon>
        <taxon>eudicotyledons</taxon>
        <taxon>Gunneridae</taxon>
        <taxon>Pentapetalae</taxon>
        <taxon>rosids</taxon>
        <taxon>malvids</taxon>
        <taxon>Brassicales</taxon>
        <taxon>Brassicaceae</taxon>
        <taxon>Brassiceae</taxon>
        <taxon>Brassica</taxon>
    </lineage>
</organism>
<dbReference type="SMART" id="SM00129">
    <property type="entry name" value="KISc"/>
    <property type="match status" value="1"/>
</dbReference>
<dbReference type="EMBL" id="JAGKQM010000009">
    <property type="protein sequence ID" value="KAH0912106.1"/>
    <property type="molecule type" value="Genomic_DNA"/>
</dbReference>
<accession>A0ABQ8C4V2</accession>
<feature type="compositionally biased region" description="Low complexity" evidence="13">
    <location>
        <begin position="31"/>
        <end position="43"/>
    </location>
</feature>
<feature type="compositionally biased region" description="Low complexity" evidence="13">
    <location>
        <begin position="1"/>
        <end position="13"/>
    </location>
</feature>
<feature type="repeat" description="ARM" evidence="10">
    <location>
        <begin position="842"/>
        <end position="884"/>
    </location>
</feature>
<feature type="repeat" description="ARM" evidence="10">
    <location>
        <begin position="883"/>
        <end position="926"/>
    </location>
</feature>
<dbReference type="InterPro" id="IPR047149">
    <property type="entry name" value="KIF11-like"/>
</dbReference>